<evidence type="ECO:0000313" key="2">
    <source>
        <dbReference type="Ensembl" id="ENSSHBP00005007964.1"/>
    </source>
</evidence>
<feature type="compositionally biased region" description="Low complexity" evidence="1">
    <location>
        <begin position="139"/>
        <end position="153"/>
    </location>
</feature>
<feature type="region of interest" description="Disordered" evidence="1">
    <location>
        <begin position="131"/>
        <end position="160"/>
    </location>
</feature>
<dbReference type="GeneTree" id="ENSGT00960000189545"/>
<dbReference type="Ensembl" id="ENSSHBT00005009589.1">
    <property type="protein sequence ID" value="ENSSHBP00005007964.1"/>
    <property type="gene ID" value="ENSSHBG00005006943.1"/>
</dbReference>
<dbReference type="InterPro" id="IPR031535">
    <property type="entry name" value="PRR22"/>
</dbReference>
<protein>
    <submittedName>
        <fullName evidence="2">Uncharacterized protein</fullName>
    </submittedName>
</protein>
<reference evidence="2" key="3">
    <citation type="submission" date="2025-09" db="UniProtKB">
        <authorList>
            <consortium name="Ensembl"/>
        </authorList>
    </citation>
    <scope>IDENTIFICATION</scope>
</reference>
<accession>A0A672TZP9</accession>
<keyword evidence="3" id="KW-1185">Reference proteome</keyword>
<feature type="region of interest" description="Disordered" evidence="1">
    <location>
        <begin position="187"/>
        <end position="210"/>
    </location>
</feature>
<evidence type="ECO:0000313" key="3">
    <source>
        <dbReference type="Proteomes" id="UP000472266"/>
    </source>
</evidence>
<reference evidence="2 3" key="1">
    <citation type="submission" date="2019-11" db="EMBL/GenBank/DDBJ databases">
        <title>Strigops habroptila (kakapo) genome, bStrHab1, primary haplotype, v2.</title>
        <authorList>
            <person name="Jarvis E.D."/>
            <person name="Howard J."/>
            <person name="Rhie A."/>
            <person name="Phillippy A."/>
            <person name="Korlach J."/>
            <person name="Digby A."/>
            <person name="Iorns D."/>
            <person name="Eason D."/>
            <person name="Robertson B."/>
            <person name="Raemaekers T."/>
            <person name="Howe K."/>
            <person name="Lewin H."/>
            <person name="Damas J."/>
            <person name="Hastie A."/>
            <person name="Tracey A."/>
            <person name="Chow W."/>
            <person name="Fedrigo O."/>
        </authorList>
    </citation>
    <scope>NUCLEOTIDE SEQUENCE [LARGE SCALE GENOMIC DNA]</scope>
</reference>
<dbReference type="Proteomes" id="UP000472266">
    <property type="component" value="Chromosome 14"/>
</dbReference>
<organism evidence="2 3">
    <name type="scientific">Strigops habroptila</name>
    <name type="common">Kakapo</name>
    <dbReference type="NCBI Taxonomy" id="2489341"/>
    <lineage>
        <taxon>Eukaryota</taxon>
        <taxon>Metazoa</taxon>
        <taxon>Chordata</taxon>
        <taxon>Craniata</taxon>
        <taxon>Vertebrata</taxon>
        <taxon>Euteleostomi</taxon>
        <taxon>Archelosauria</taxon>
        <taxon>Archosauria</taxon>
        <taxon>Dinosauria</taxon>
        <taxon>Saurischia</taxon>
        <taxon>Theropoda</taxon>
        <taxon>Coelurosauria</taxon>
        <taxon>Aves</taxon>
        <taxon>Neognathae</taxon>
        <taxon>Neoaves</taxon>
        <taxon>Telluraves</taxon>
        <taxon>Australaves</taxon>
        <taxon>Psittaciformes</taxon>
        <taxon>Psittacidae</taxon>
        <taxon>Strigops</taxon>
    </lineage>
</organism>
<dbReference type="Pfam" id="PF15776">
    <property type="entry name" value="PRR22"/>
    <property type="match status" value="1"/>
</dbReference>
<name>A0A672TZP9_STRHB</name>
<sequence>NCPRGSARLPLPLTGLQRAPCGCFFNPQLFSMQWTSPNVPPADTSTLGYGAAALPGAALLGPGGCGTLPAWAAPGTPQGPNPGFGEPAGDIEVTEEMLLKEALRLFGMSEDVEGVIQDGPEPDIPSAATSVGTTLGINIPPGSDIPPSSSADPHNQGLGDLRDSLAHYKEVPLEEALRFFSCYEDTEGVSREGPSSSPMPEDPGGTDTEIPLYDFTSLSLPEELLTCDYSVLEKAKVIQSFEDASTIEMEPYGWWADLGMDLEPSQPGAPNHHQPRQNPSPTSPSPFTISKPRRAFFFVGSLRIPSQHSRHGTPSTQS</sequence>
<dbReference type="AlphaFoldDB" id="A0A672TZP9"/>
<proteinExistence type="predicted"/>
<dbReference type="InParanoid" id="A0A672TZP9"/>
<reference evidence="2" key="2">
    <citation type="submission" date="2025-08" db="UniProtKB">
        <authorList>
            <consortium name="Ensembl"/>
        </authorList>
    </citation>
    <scope>IDENTIFICATION</scope>
</reference>
<feature type="region of interest" description="Disordered" evidence="1">
    <location>
        <begin position="258"/>
        <end position="290"/>
    </location>
</feature>
<evidence type="ECO:0000256" key="1">
    <source>
        <dbReference type="SAM" id="MobiDB-lite"/>
    </source>
</evidence>